<keyword evidence="2" id="KW-1185">Reference proteome</keyword>
<proteinExistence type="predicted"/>
<dbReference type="InterPro" id="IPR036390">
    <property type="entry name" value="WH_DNA-bd_sf"/>
</dbReference>
<dbReference type="OrthoDB" id="7631458at2"/>
<dbReference type="Pfam" id="PF11625">
    <property type="entry name" value="DUF3253"/>
    <property type="match status" value="1"/>
</dbReference>
<dbReference type="SUPFAM" id="SSF46785">
    <property type="entry name" value="Winged helix' DNA-binding domain"/>
    <property type="match status" value="1"/>
</dbReference>
<dbReference type="InterPro" id="IPR021660">
    <property type="entry name" value="DUF3253"/>
</dbReference>
<protein>
    <recommendedName>
        <fullName evidence="3">DUF3253 domain-containing protein</fullName>
    </recommendedName>
</protein>
<dbReference type="Proteomes" id="UP000094622">
    <property type="component" value="Unassembled WGS sequence"/>
</dbReference>
<dbReference type="RefSeq" id="WP_069306999.1">
    <property type="nucleotide sequence ID" value="NZ_MCRJ01000054.1"/>
</dbReference>
<evidence type="ECO:0000313" key="2">
    <source>
        <dbReference type="Proteomes" id="UP000094622"/>
    </source>
</evidence>
<accession>A0A1E3H1W6</accession>
<name>A0A1E3H1W6_9HYPH</name>
<evidence type="ECO:0000313" key="1">
    <source>
        <dbReference type="EMBL" id="ODN70329.1"/>
    </source>
</evidence>
<reference evidence="1 2" key="1">
    <citation type="submission" date="2016-07" db="EMBL/GenBank/DDBJ databases">
        <title>Draft Genome Sequence of Methylobrevis pamukkalensis PK2.</title>
        <authorList>
            <person name="Vasilenko O.V."/>
            <person name="Doronina N.V."/>
            <person name="Shmareva M.N."/>
            <person name="Tarlachkov S.V."/>
            <person name="Mustakhimov I."/>
            <person name="Trotsenko Y.A."/>
        </authorList>
    </citation>
    <scope>NUCLEOTIDE SEQUENCE [LARGE SCALE GENOMIC DNA]</scope>
    <source>
        <strain evidence="1 2">PK2</strain>
    </source>
</reference>
<evidence type="ECO:0008006" key="3">
    <source>
        <dbReference type="Google" id="ProtNLM"/>
    </source>
</evidence>
<dbReference type="Gene3D" id="1.10.10.10">
    <property type="entry name" value="Winged helix-like DNA-binding domain superfamily/Winged helix DNA-binding domain"/>
    <property type="match status" value="1"/>
</dbReference>
<dbReference type="InterPro" id="IPR036388">
    <property type="entry name" value="WH-like_DNA-bd_sf"/>
</dbReference>
<dbReference type="AlphaFoldDB" id="A0A1E3H1W6"/>
<gene>
    <name evidence="1" type="ORF">A6302_02363</name>
</gene>
<dbReference type="EMBL" id="MCRJ01000054">
    <property type="protein sequence ID" value="ODN70329.1"/>
    <property type="molecule type" value="Genomic_DNA"/>
</dbReference>
<sequence length="107" mass="11274">MAVSDEAIAEMIFDLIARTGRSVSPDDVARALAGPDPKAWRQLARQIRARAIHLARAGDLVILRKGKPVDPEGFAGVYRLDVPRDSHKAAAAASDDAAADAVAGTDD</sequence>
<dbReference type="PATRIC" id="fig|1439726.3.peg.2485"/>
<organism evidence="1 2">
    <name type="scientific">Methylobrevis pamukkalensis</name>
    <dbReference type="NCBI Taxonomy" id="1439726"/>
    <lineage>
        <taxon>Bacteria</taxon>
        <taxon>Pseudomonadati</taxon>
        <taxon>Pseudomonadota</taxon>
        <taxon>Alphaproteobacteria</taxon>
        <taxon>Hyphomicrobiales</taxon>
        <taxon>Pleomorphomonadaceae</taxon>
        <taxon>Methylobrevis</taxon>
    </lineage>
</organism>
<comment type="caution">
    <text evidence="1">The sequence shown here is derived from an EMBL/GenBank/DDBJ whole genome shotgun (WGS) entry which is preliminary data.</text>
</comment>